<evidence type="ECO:0000313" key="1">
    <source>
        <dbReference type="EMBL" id="AUW95271.1"/>
    </source>
</evidence>
<proteinExistence type="predicted"/>
<organism evidence="1 2">
    <name type="scientific">Sulfobacillus thermotolerans</name>
    <dbReference type="NCBI Taxonomy" id="338644"/>
    <lineage>
        <taxon>Bacteria</taxon>
        <taxon>Bacillati</taxon>
        <taxon>Bacillota</taxon>
        <taxon>Clostridia</taxon>
        <taxon>Eubacteriales</taxon>
        <taxon>Clostridiales Family XVII. Incertae Sedis</taxon>
        <taxon>Sulfobacillus</taxon>
    </lineage>
</organism>
<dbReference type="EMBL" id="CP019454">
    <property type="protein sequence ID" value="AUW95271.1"/>
    <property type="molecule type" value="Genomic_DNA"/>
</dbReference>
<dbReference type="Proteomes" id="UP000325292">
    <property type="component" value="Chromosome"/>
</dbReference>
<reference evidence="1 2" key="1">
    <citation type="journal article" date="2019" name="Sci. Rep.">
        <title>Sulfobacillus thermotolerans: new insights into resistance and metabolic capacities of acidophilic chemolithotrophs.</title>
        <authorList>
            <person name="Panyushkina A.E."/>
            <person name="Babenko V.V."/>
            <person name="Nikitina A.S."/>
            <person name="Selezneva O.V."/>
            <person name="Tsaplina I.A."/>
            <person name="Letarova M.A."/>
            <person name="Kostryukova E.S."/>
            <person name="Letarov A.V."/>
        </authorList>
    </citation>
    <scope>NUCLEOTIDE SEQUENCE [LARGE SCALE GENOMIC DNA]</scope>
    <source>
        <strain evidence="1 2">Kr1</strain>
    </source>
</reference>
<name>A0ABN5H5F1_9FIRM</name>
<protein>
    <submittedName>
        <fullName evidence="1">Uncharacterized protein</fullName>
    </submittedName>
</protein>
<keyword evidence="2" id="KW-1185">Reference proteome</keyword>
<gene>
    <name evidence="1" type="ORF">BXT84_15990</name>
</gene>
<evidence type="ECO:0000313" key="2">
    <source>
        <dbReference type="Proteomes" id="UP000325292"/>
    </source>
</evidence>
<sequence>MWVMMKEVLGLLAFRVPLQAGQSGRGLPLIFGLYRLPIIPHGWEDALWYATATGPKMMRQAQWAAAVLAIIIMGVSGRTNGNHTN</sequence>
<accession>A0ABN5H5F1</accession>